<dbReference type="CDD" id="cd24050">
    <property type="entry name" value="ASKHA_NBD_ANMK"/>
    <property type="match status" value="1"/>
</dbReference>
<protein>
    <recommendedName>
        <fullName evidence="1">Anhydro-N-acetylmuramic acid kinase</fullName>
        <ecNumber evidence="1">2.7.1.170</ecNumber>
    </recommendedName>
    <alternativeName>
        <fullName evidence="1">AnhMurNAc kinase</fullName>
    </alternativeName>
</protein>
<dbReference type="GO" id="GO:0009254">
    <property type="term" value="P:peptidoglycan turnover"/>
    <property type="evidence" value="ECO:0007669"/>
    <property type="project" value="UniProtKB-UniRule"/>
</dbReference>
<keyword evidence="1" id="KW-0119">Carbohydrate metabolism</keyword>
<dbReference type="GO" id="GO:0016301">
    <property type="term" value="F:kinase activity"/>
    <property type="evidence" value="ECO:0007669"/>
    <property type="project" value="UniProtKB-KW"/>
</dbReference>
<dbReference type="HAMAP" id="MF_01270">
    <property type="entry name" value="AnhMurNAc_kinase"/>
    <property type="match status" value="1"/>
</dbReference>
<comment type="pathway">
    <text evidence="1">Amino-sugar metabolism; 1,6-anhydro-N-acetylmuramate degradation.</text>
</comment>
<dbReference type="NCBIfam" id="NF007139">
    <property type="entry name" value="PRK09585.1-3"/>
    <property type="match status" value="1"/>
</dbReference>
<dbReference type="PANTHER" id="PTHR30605">
    <property type="entry name" value="ANHYDRO-N-ACETYLMURAMIC ACID KINASE"/>
    <property type="match status" value="1"/>
</dbReference>
<dbReference type="GO" id="GO:0016773">
    <property type="term" value="F:phosphotransferase activity, alcohol group as acceptor"/>
    <property type="evidence" value="ECO:0007669"/>
    <property type="project" value="UniProtKB-UniRule"/>
</dbReference>
<feature type="binding site" evidence="1">
    <location>
        <begin position="11"/>
        <end position="18"/>
    </location>
    <ligand>
        <name>ATP</name>
        <dbReference type="ChEBI" id="CHEBI:30616"/>
    </ligand>
</feature>
<comment type="catalytic activity">
    <reaction evidence="1">
        <text>1,6-anhydro-N-acetyl-beta-muramate + ATP + H2O = N-acetyl-D-muramate 6-phosphate + ADP + H(+)</text>
        <dbReference type="Rhea" id="RHEA:24952"/>
        <dbReference type="ChEBI" id="CHEBI:15377"/>
        <dbReference type="ChEBI" id="CHEBI:15378"/>
        <dbReference type="ChEBI" id="CHEBI:30616"/>
        <dbReference type="ChEBI" id="CHEBI:58690"/>
        <dbReference type="ChEBI" id="CHEBI:58722"/>
        <dbReference type="ChEBI" id="CHEBI:456216"/>
        <dbReference type="EC" id="2.7.1.170"/>
    </reaction>
</comment>
<dbReference type="RefSeq" id="WP_317705176.1">
    <property type="nucleotide sequence ID" value="NZ_AP024714.1"/>
</dbReference>
<dbReference type="GO" id="GO:0097175">
    <property type="term" value="P:1,6-anhydro-N-acetyl-beta-muramic acid catabolic process"/>
    <property type="evidence" value="ECO:0007669"/>
    <property type="project" value="UniProtKB-UniRule"/>
</dbReference>
<evidence type="ECO:0000313" key="2">
    <source>
        <dbReference type="EMBL" id="BCX82788.1"/>
    </source>
</evidence>
<dbReference type="AlphaFoldDB" id="A0AAU9BUY4"/>
<dbReference type="PANTHER" id="PTHR30605:SF0">
    <property type="entry name" value="ANHYDRO-N-ACETYLMURAMIC ACID KINASE"/>
    <property type="match status" value="1"/>
</dbReference>
<dbReference type="EC" id="2.7.1.170" evidence="1"/>
<evidence type="ECO:0000256" key="1">
    <source>
        <dbReference type="HAMAP-Rule" id="MF_01270"/>
    </source>
</evidence>
<name>A0AAU9BUY4_9GAMM</name>
<dbReference type="Proteomes" id="UP001321825">
    <property type="component" value="Chromosome"/>
</dbReference>
<dbReference type="InterPro" id="IPR005338">
    <property type="entry name" value="Anhydro_N_Ac-Mur_kinase"/>
</dbReference>
<sequence length="369" mass="39572">MSDRYIGLMAGTSLDGVDAVLAEIRGDRDIRTLAWNYHPFEAELRATLQRHCFGDAIPLPLLGELDAWLGETFARAALSLLREANVPPGRIRAIGSHGQTLHHGPDARHPYTLQIGDPNRIAALTGMTTVADFRRRDIAVGGQGAPLVPAFHRAVFSHSGEDRAVLNLGGIANLTLLPGDGRPVTGFDTGPGNTLLDAWFRRHHPQGHWDEAGRWAAQGSCNPALLRRLLADPYFQRRPPKSTGPERFSLDWLAGHLRHCPDLPPEDVQATLIDLTAVSATAALRRTLPGASQLLVCGGGVHNPVLMAALARHSPCPVTTTAACGIDPDQVEALAFAWLAWRTLAGKPGNLPAVTGACEEVILGAVYPV</sequence>
<keyword evidence="1" id="KW-0067">ATP-binding</keyword>
<dbReference type="GO" id="GO:0005524">
    <property type="term" value="F:ATP binding"/>
    <property type="evidence" value="ECO:0007669"/>
    <property type="project" value="UniProtKB-UniRule"/>
</dbReference>
<dbReference type="Pfam" id="PF03702">
    <property type="entry name" value="AnmK"/>
    <property type="match status" value="1"/>
</dbReference>
<reference evidence="3" key="1">
    <citation type="journal article" date="2024" name="Int. J. Syst. Evol. Microbiol.">
        <title>Methylomarinovum tepidoasis sp. nov., a moderately thermophilic methanotroph of the family Methylothermaceae isolated from a deep-sea hydrothermal field.</title>
        <authorList>
            <person name="Hirayama H."/>
            <person name="Takaki Y."/>
            <person name="Abe M."/>
            <person name="Miyazaki M."/>
            <person name="Uematsu K."/>
            <person name="Matsui Y."/>
            <person name="Takai K."/>
        </authorList>
    </citation>
    <scope>NUCLEOTIDE SEQUENCE [LARGE SCALE GENOMIC DNA]</scope>
    <source>
        <strain evidence="3">IT-9</strain>
    </source>
</reference>
<dbReference type="InterPro" id="IPR043129">
    <property type="entry name" value="ATPase_NBD"/>
</dbReference>
<dbReference type="EMBL" id="AP024714">
    <property type="protein sequence ID" value="BCX82788.1"/>
    <property type="molecule type" value="Genomic_DNA"/>
</dbReference>
<accession>A0AAU9BUY4</accession>
<dbReference type="SUPFAM" id="SSF53067">
    <property type="entry name" value="Actin-like ATPase domain"/>
    <property type="match status" value="1"/>
</dbReference>
<keyword evidence="3" id="KW-1185">Reference proteome</keyword>
<dbReference type="KEGG" id="mcau:MIT9_P2376"/>
<comment type="function">
    <text evidence="1">Catalyzes the specific phosphorylation of 1,6-anhydro-N-acetylmuramic acid (anhMurNAc) with the simultaneous cleavage of the 1,6-anhydro ring, generating MurNAc-6-P. Is required for the utilization of anhMurNAc either imported from the medium or derived from its own cell wall murein, and thus plays a role in cell wall recycling.</text>
</comment>
<organism evidence="2 3">
    <name type="scientific">Methylomarinovum caldicuralii</name>
    <dbReference type="NCBI Taxonomy" id="438856"/>
    <lineage>
        <taxon>Bacteria</taxon>
        <taxon>Pseudomonadati</taxon>
        <taxon>Pseudomonadota</taxon>
        <taxon>Gammaproteobacteria</taxon>
        <taxon>Methylococcales</taxon>
        <taxon>Methylothermaceae</taxon>
        <taxon>Methylomarinovum</taxon>
    </lineage>
</organism>
<keyword evidence="1 2" id="KW-0418">Kinase</keyword>
<evidence type="ECO:0000313" key="3">
    <source>
        <dbReference type="Proteomes" id="UP001321825"/>
    </source>
</evidence>
<dbReference type="GO" id="GO:0006040">
    <property type="term" value="P:amino sugar metabolic process"/>
    <property type="evidence" value="ECO:0007669"/>
    <property type="project" value="InterPro"/>
</dbReference>
<dbReference type="Gene3D" id="3.30.420.40">
    <property type="match status" value="2"/>
</dbReference>
<keyword evidence="1" id="KW-0547">Nucleotide-binding</keyword>
<comment type="similarity">
    <text evidence="1">Belongs to the anhydro-N-acetylmuramic acid kinase family.</text>
</comment>
<proteinExistence type="inferred from homology"/>
<gene>
    <name evidence="1" type="primary">anmK</name>
    <name evidence="2" type="ORF">MIT9_P2376</name>
</gene>
<comment type="pathway">
    <text evidence="1">Cell wall biogenesis; peptidoglycan recycling.</text>
</comment>
<keyword evidence="1 2" id="KW-0808">Transferase</keyword>